<dbReference type="InterPro" id="IPR035940">
    <property type="entry name" value="CAP_sf"/>
</dbReference>
<dbReference type="SMART" id="SM00192">
    <property type="entry name" value="LDLa"/>
    <property type="match status" value="2"/>
</dbReference>
<evidence type="ECO:0000256" key="1">
    <source>
        <dbReference type="ARBA" id="ARBA00023157"/>
    </source>
</evidence>
<dbReference type="Pfam" id="PF00188">
    <property type="entry name" value="CAP"/>
    <property type="match status" value="1"/>
</dbReference>
<dbReference type="CDD" id="cd00112">
    <property type="entry name" value="LDLa"/>
    <property type="match status" value="1"/>
</dbReference>
<dbReference type="Gene3D" id="3.40.33.10">
    <property type="entry name" value="CAP"/>
    <property type="match status" value="1"/>
</dbReference>
<dbReference type="InterPro" id="IPR001283">
    <property type="entry name" value="CRISP-related"/>
</dbReference>
<feature type="disulfide bond" evidence="2">
    <location>
        <begin position="143"/>
        <end position="158"/>
    </location>
</feature>
<dbReference type="SUPFAM" id="SSF57424">
    <property type="entry name" value="LDL receptor-like module"/>
    <property type="match status" value="2"/>
</dbReference>
<dbReference type="InterPro" id="IPR014044">
    <property type="entry name" value="CAP_dom"/>
</dbReference>
<dbReference type="InterPro" id="IPR002172">
    <property type="entry name" value="LDrepeatLR_classA_rpt"/>
</dbReference>
<evidence type="ECO:0000313" key="4">
    <source>
        <dbReference type="Proteomes" id="UP000694865"/>
    </source>
</evidence>
<reference evidence="5" key="1">
    <citation type="submission" date="2025-08" db="UniProtKB">
        <authorList>
            <consortium name="RefSeq"/>
        </authorList>
    </citation>
    <scope>IDENTIFICATION</scope>
    <source>
        <tissue evidence="5">Testes</tissue>
    </source>
</reference>
<dbReference type="InterPro" id="IPR034113">
    <property type="entry name" value="SCP_GAPR1-like"/>
</dbReference>
<dbReference type="CDD" id="cd05382">
    <property type="entry name" value="CAP_GAPR1-like"/>
    <property type="match status" value="1"/>
</dbReference>
<name>A0ABM0MCH1_SACKO</name>
<dbReference type="PANTHER" id="PTHR10334">
    <property type="entry name" value="CYSTEINE-RICH SECRETORY PROTEIN-RELATED"/>
    <property type="match status" value="1"/>
</dbReference>
<protein>
    <submittedName>
        <fullName evidence="5">Venom allergen 5-like</fullName>
    </submittedName>
</protein>
<dbReference type="PROSITE" id="PS50068">
    <property type="entry name" value="LDLRA_2"/>
    <property type="match status" value="2"/>
</dbReference>
<organism evidence="4 5">
    <name type="scientific">Saccoglossus kowalevskii</name>
    <name type="common">Acorn worm</name>
    <dbReference type="NCBI Taxonomy" id="10224"/>
    <lineage>
        <taxon>Eukaryota</taxon>
        <taxon>Metazoa</taxon>
        <taxon>Hemichordata</taxon>
        <taxon>Enteropneusta</taxon>
        <taxon>Harrimaniidae</taxon>
        <taxon>Saccoglossus</taxon>
    </lineage>
</organism>
<evidence type="ECO:0000259" key="3">
    <source>
        <dbReference type="SMART" id="SM00198"/>
    </source>
</evidence>
<proteinExistence type="predicted"/>
<accession>A0ABM0MCH1</accession>
<dbReference type="SUPFAM" id="SSF55797">
    <property type="entry name" value="PR-1-like"/>
    <property type="match status" value="1"/>
</dbReference>
<dbReference type="Proteomes" id="UP000694865">
    <property type="component" value="Unplaced"/>
</dbReference>
<dbReference type="RefSeq" id="XP_006817712.1">
    <property type="nucleotide sequence ID" value="XM_006817649.1"/>
</dbReference>
<keyword evidence="1 2" id="KW-1015">Disulfide bond</keyword>
<dbReference type="Gene3D" id="4.10.400.10">
    <property type="entry name" value="Low-density Lipoprotein Receptor"/>
    <property type="match status" value="2"/>
</dbReference>
<sequence>MPGWNRSIGLECRMGLTNCNKLAGWNGPVRFDWSCHGGIGCEVEIGCEVGIAPTGLNGPSYWNLLPAVFDEDCEERFGAGFAHTCASIVVCLPNKYICDGYQQCPDGSEETEVPWYDPNGCGGLYRDAPYRCEHKCIRKNQFCDGFIECPNGLDEIDCGYGEVDQNGCRKPDHIGKSGPCWETLKEQILEAQNYFRCLHGIDALLWDTRAEKFAERVSKDNAANGRLEHAHNNAYGENVAMKSVVNKEEITGYGFAKMWYDEIQFYDWNNPHFASETGHFTQEVWKSSRRVGCGFAEARDEQNIIYYFI</sequence>
<keyword evidence="4" id="KW-1185">Reference proteome</keyword>
<dbReference type="InterPro" id="IPR036055">
    <property type="entry name" value="LDL_receptor-like_sf"/>
</dbReference>
<gene>
    <name evidence="5" type="primary">LOC102807620</name>
</gene>
<dbReference type="PRINTS" id="PR00261">
    <property type="entry name" value="LDLRECEPTOR"/>
</dbReference>
<evidence type="ECO:0000256" key="2">
    <source>
        <dbReference type="PROSITE-ProRule" id="PRU00124"/>
    </source>
</evidence>
<dbReference type="GeneID" id="102807620"/>
<evidence type="ECO:0000313" key="5">
    <source>
        <dbReference type="RefSeq" id="XP_006817712.1"/>
    </source>
</evidence>
<comment type="caution">
    <text evidence="2">Lacks conserved residue(s) required for the propagation of feature annotation.</text>
</comment>
<feature type="domain" description="SCP" evidence="3">
    <location>
        <begin position="183"/>
        <end position="306"/>
    </location>
</feature>
<dbReference type="SMART" id="SM00198">
    <property type="entry name" value="SCP"/>
    <property type="match status" value="1"/>
</dbReference>